<reference evidence="1" key="2">
    <citation type="submission" date="2023-06" db="EMBL/GenBank/DDBJ databases">
        <authorList>
            <consortium name="Lawrence Berkeley National Laboratory"/>
            <person name="Haridas S."/>
            <person name="Hensen N."/>
            <person name="Bonometti L."/>
            <person name="Westerberg I."/>
            <person name="Brannstrom I.O."/>
            <person name="Guillou S."/>
            <person name="Cros-Aarteil S."/>
            <person name="Calhoun S."/>
            <person name="Kuo A."/>
            <person name="Mondo S."/>
            <person name="Pangilinan J."/>
            <person name="Riley R."/>
            <person name="LaButti K."/>
            <person name="Andreopoulos B."/>
            <person name="Lipzen A."/>
            <person name="Chen C."/>
            <person name="Yanf M."/>
            <person name="Daum C."/>
            <person name="Ng V."/>
            <person name="Clum A."/>
            <person name="Steindorff A."/>
            <person name="Ohm R."/>
            <person name="Martin F."/>
            <person name="Silar P."/>
            <person name="Natvig D."/>
            <person name="Lalanne C."/>
            <person name="Gautier V."/>
            <person name="Ament-velasquez S.L."/>
            <person name="Kruys A."/>
            <person name="Hutchinson M.I."/>
            <person name="Powell A.J."/>
            <person name="Barry K."/>
            <person name="Miller A.N."/>
            <person name="Grigoriev I.V."/>
            <person name="Debuchy R."/>
            <person name="Gladieux P."/>
            <person name="Thoren M.H."/>
            <person name="Johannesson H."/>
        </authorList>
    </citation>
    <scope>NUCLEOTIDE SEQUENCE</scope>
    <source>
        <strain evidence="1">CBS 232.78</strain>
    </source>
</reference>
<evidence type="ECO:0000313" key="1">
    <source>
        <dbReference type="EMBL" id="KAK3380976.1"/>
    </source>
</evidence>
<accession>A0AAE0TVB8</accession>
<dbReference type="AlphaFoldDB" id="A0AAE0TVB8"/>
<organism evidence="1 2">
    <name type="scientific">Podospora didyma</name>
    <dbReference type="NCBI Taxonomy" id="330526"/>
    <lineage>
        <taxon>Eukaryota</taxon>
        <taxon>Fungi</taxon>
        <taxon>Dikarya</taxon>
        <taxon>Ascomycota</taxon>
        <taxon>Pezizomycotina</taxon>
        <taxon>Sordariomycetes</taxon>
        <taxon>Sordariomycetidae</taxon>
        <taxon>Sordariales</taxon>
        <taxon>Podosporaceae</taxon>
        <taxon>Podospora</taxon>
    </lineage>
</organism>
<proteinExistence type="predicted"/>
<reference evidence="1" key="1">
    <citation type="journal article" date="2023" name="Mol. Phylogenet. Evol.">
        <title>Genome-scale phylogeny and comparative genomics of the fungal order Sordariales.</title>
        <authorList>
            <person name="Hensen N."/>
            <person name="Bonometti L."/>
            <person name="Westerberg I."/>
            <person name="Brannstrom I.O."/>
            <person name="Guillou S."/>
            <person name="Cros-Aarteil S."/>
            <person name="Calhoun S."/>
            <person name="Haridas S."/>
            <person name="Kuo A."/>
            <person name="Mondo S."/>
            <person name="Pangilinan J."/>
            <person name="Riley R."/>
            <person name="LaButti K."/>
            <person name="Andreopoulos B."/>
            <person name="Lipzen A."/>
            <person name="Chen C."/>
            <person name="Yan M."/>
            <person name="Daum C."/>
            <person name="Ng V."/>
            <person name="Clum A."/>
            <person name="Steindorff A."/>
            <person name="Ohm R.A."/>
            <person name="Martin F."/>
            <person name="Silar P."/>
            <person name="Natvig D.O."/>
            <person name="Lalanne C."/>
            <person name="Gautier V."/>
            <person name="Ament-Velasquez S.L."/>
            <person name="Kruys A."/>
            <person name="Hutchinson M.I."/>
            <person name="Powell A.J."/>
            <person name="Barry K."/>
            <person name="Miller A.N."/>
            <person name="Grigoriev I.V."/>
            <person name="Debuchy R."/>
            <person name="Gladieux P."/>
            <person name="Hiltunen Thoren M."/>
            <person name="Johannesson H."/>
        </authorList>
    </citation>
    <scope>NUCLEOTIDE SEQUENCE</scope>
    <source>
        <strain evidence="1">CBS 232.78</strain>
    </source>
</reference>
<comment type="caution">
    <text evidence="1">The sequence shown here is derived from an EMBL/GenBank/DDBJ whole genome shotgun (WGS) entry which is preliminary data.</text>
</comment>
<evidence type="ECO:0000313" key="2">
    <source>
        <dbReference type="Proteomes" id="UP001285441"/>
    </source>
</evidence>
<dbReference type="EMBL" id="JAULSW010000005">
    <property type="protein sequence ID" value="KAK3380976.1"/>
    <property type="molecule type" value="Genomic_DNA"/>
</dbReference>
<gene>
    <name evidence="1" type="ORF">B0H63DRAFT_195159</name>
</gene>
<keyword evidence="2" id="KW-1185">Reference proteome</keyword>
<protein>
    <submittedName>
        <fullName evidence="1">Uncharacterized protein</fullName>
    </submittedName>
</protein>
<dbReference type="Proteomes" id="UP001285441">
    <property type="component" value="Unassembled WGS sequence"/>
</dbReference>
<sequence length="199" mass="21981">MYATFTAQIFPIRTLRSAVVSAMRTPDGSPHAFRQHRGFSIHIAIAAKDLCSASKTSISECDTPVPRVPPSFPHQVVRSYPDRAFKDDACVKFCQSQQGCGKVQTFVNGCWSCCDRWASSESFRQWCDSSPGITLREKSAGRCSRGGAFQTNGHIGVLPSPFFVMNAGEVFYLCRFCPCLQLKLAGGCGELREHAQRMK</sequence>
<name>A0AAE0TVB8_9PEZI</name>